<dbReference type="Proteomes" id="UP001153069">
    <property type="component" value="Unassembled WGS sequence"/>
</dbReference>
<dbReference type="InterPro" id="IPR051556">
    <property type="entry name" value="N-term/lysine_N-AcTrnsfr"/>
</dbReference>
<dbReference type="SUPFAM" id="SSF55729">
    <property type="entry name" value="Acyl-CoA N-acyltransferases (Nat)"/>
    <property type="match status" value="1"/>
</dbReference>
<feature type="domain" description="N-acetyltransferase" evidence="4">
    <location>
        <begin position="59"/>
        <end position="230"/>
    </location>
</feature>
<dbReference type="OrthoDB" id="41532at2759"/>
<keyword evidence="3" id="KW-0732">Signal</keyword>
<reference evidence="5" key="1">
    <citation type="submission" date="2020-06" db="EMBL/GenBank/DDBJ databases">
        <authorList>
            <consortium name="Plant Systems Biology data submission"/>
        </authorList>
    </citation>
    <scope>NUCLEOTIDE SEQUENCE</scope>
    <source>
        <strain evidence="5">D6</strain>
    </source>
</reference>
<dbReference type="GO" id="GO:0016747">
    <property type="term" value="F:acyltransferase activity, transferring groups other than amino-acyl groups"/>
    <property type="evidence" value="ECO:0007669"/>
    <property type="project" value="InterPro"/>
</dbReference>
<evidence type="ECO:0000256" key="1">
    <source>
        <dbReference type="ARBA" id="ARBA00022679"/>
    </source>
</evidence>
<sequence>MMTSRSNHKGVFPNVLAVLQLVLTALVLMSHDCDAWSGYSLPLPFDLRAGRAPSPSLWVEVSPANLPQDLDRIRECRATAFAVNAEAEEDGSDNNGAVVKLLKHQESFLNAKSAIQGTTTCLVARDRLPPFRILGTVDCRPKADGKSFIINNVFVRPQARGLGIAKRLVQEAERFSAQSTDTILLEVDTSNTPAVALYQNSAYRAKGIYAVLHGLGTATGFSLRMTMTKDLSATTI</sequence>
<dbReference type="CDD" id="cd04301">
    <property type="entry name" value="NAT_SF"/>
    <property type="match status" value="1"/>
</dbReference>
<evidence type="ECO:0000313" key="5">
    <source>
        <dbReference type="EMBL" id="CAB9502793.1"/>
    </source>
</evidence>
<feature type="chain" id="PRO_5040163931" description="N-acetyltransferase domain-containing protein" evidence="3">
    <location>
        <begin position="36"/>
        <end position="236"/>
    </location>
</feature>
<feature type="signal peptide" evidence="3">
    <location>
        <begin position="1"/>
        <end position="35"/>
    </location>
</feature>
<dbReference type="Gene3D" id="3.40.630.30">
    <property type="match status" value="1"/>
</dbReference>
<comment type="caution">
    <text evidence="5">The sequence shown here is derived from an EMBL/GenBank/DDBJ whole genome shotgun (WGS) entry which is preliminary data.</text>
</comment>
<keyword evidence="6" id="KW-1185">Reference proteome</keyword>
<keyword evidence="2" id="KW-0012">Acyltransferase</keyword>
<evidence type="ECO:0000256" key="3">
    <source>
        <dbReference type="SAM" id="SignalP"/>
    </source>
</evidence>
<dbReference type="InterPro" id="IPR000182">
    <property type="entry name" value="GNAT_dom"/>
</dbReference>
<dbReference type="PANTHER" id="PTHR42919">
    <property type="entry name" value="N-ALPHA-ACETYLTRANSFERASE"/>
    <property type="match status" value="1"/>
</dbReference>
<gene>
    <name evidence="5" type="ORF">SEMRO_146_G067640.1</name>
</gene>
<organism evidence="5 6">
    <name type="scientific">Seminavis robusta</name>
    <dbReference type="NCBI Taxonomy" id="568900"/>
    <lineage>
        <taxon>Eukaryota</taxon>
        <taxon>Sar</taxon>
        <taxon>Stramenopiles</taxon>
        <taxon>Ochrophyta</taxon>
        <taxon>Bacillariophyta</taxon>
        <taxon>Bacillariophyceae</taxon>
        <taxon>Bacillariophycidae</taxon>
        <taxon>Naviculales</taxon>
        <taxon>Naviculaceae</taxon>
        <taxon>Seminavis</taxon>
    </lineage>
</organism>
<name>A0A9N8H5L9_9STRA</name>
<dbReference type="Pfam" id="PF00583">
    <property type="entry name" value="Acetyltransf_1"/>
    <property type="match status" value="1"/>
</dbReference>
<proteinExistence type="predicted"/>
<dbReference type="PANTHER" id="PTHR42919:SF8">
    <property type="entry name" value="N-ALPHA-ACETYLTRANSFERASE 50"/>
    <property type="match status" value="1"/>
</dbReference>
<dbReference type="EMBL" id="CAICTM010000145">
    <property type="protein sequence ID" value="CAB9502793.1"/>
    <property type="molecule type" value="Genomic_DNA"/>
</dbReference>
<dbReference type="AlphaFoldDB" id="A0A9N8H5L9"/>
<dbReference type="PROSITE" id="PS51186">
    <property type="entry name" value="GNAT"/>
    <property type="match status" value="1"/>
</dbReference>
<evidence type="ECO:0000259" key="4">
    <source>
        <dbReference type="PROSITE" id="PS51186"/>
    </source>
</evidence>
<accession>A0A9N8H5L9</accession>
<evidence type="ECO:0000256" key="2">
    <source>
        <dbReference type="ARBA" id="ARBA00023315"/>
    </source>
</evidence>
<dbReference type="InterPro" id="IPR016181">
    <property type="entry name" value="Acyl_CoA_acyltransferase"/>
</dbReference>
<evidence type="ECO:0000313" key="6">
    <source>
        <dbReference type="Proteomes" id="UP001153069"/>
    </source>
</evidence>
<protein>
    <recommendedName>
        <fullName evidence="4">N-acetyltransferase domain-containing protein</fullName>
    </recommendedName>
</protein>
<keyword evidence="1" id="KW-0808">Transferase</keyword>